<dbReference type="InterPro" id="IPR023213">
    <property type="entry name" value="CAT-like_dom_sf"/>
</dbReference>
<dbReference type="SUPFAM" id="SSF56801">
    <property type="entry name" value="Acetyl-CoA synthetase-like"/>
    <property type="match status" value="1"/>
</dbReference>
<dbReference type="PANTHER" id="PTHR45527">
    <property type="entry name" value="NONRIBOSOMAL PEPTIDE SYNTHETASE"/>
    <property type="match status" value="1"/>
</dbReference>
<accession>A9AW81</accession>
<dbReference type="InterPro" id="IPR020845">
    <property type="entry name" value="AMP-binding_CS"/>
</dbReference>
<dbReference type="Pfam" id="PF00501">
    <property type="entry name" value="AMP-binding"/>
    <property type="match status" value="1"/>
</dbReference>
<dbReference type="InterPro" id="IPR010071">
    <property type="entry name" value="AA_adenyl_dom"/>
</dbReference>
<evidence type="ECO:0000256" key="3">
    <source>
        <dbReference type="ARBA" id="ARBA00022553"/>
    </source>
</evidence>
<dbReference type="Proteomes" id="UP000000787">
    <property type="component" value="Chromosome"/>
</dbReference>
<dbReference type="GO" id="GO:0043041">
    <property type="term" value="P:amino acid activation for nonribosomal peptide biosynthetic process"/>
    <property type="evidence" value="ECO:0007669"/>
    <property type="project" value="TreeGrafter"/>
</dbReference>
<dbReference type="PROSITE" id="PS00012">
    <property type="entry name" value="PHOSPHOPANTETHEINE"/>
    <property type="match status" value="1"/>
</dbReference>
<dbReference type="FunFam" id="3.40.50.12780:FF:000012">
    <property type="entry name" value="Non-ribosomal peptide synthetase"/>
    <property type="match status" value="1"/>
</dbReference>
<dbReference type="Pfam" id="PF18563">
    <property type="entry name" value="TubC_N"/>
    <property type="match status" value="1"/>
</dbReference>
<dbReference type="STRING" id="316274.Haur_2091"/>
<organism evidence="5 6">
    <name type="scientific">Herpetosiphon aurantiacus (strain ATCC 23779 / DSM 785 / 114-95)</name>
    <dbReference type="NCBI Taxonomy" id="316274"/>
    <lineage>
        <taxon>Bacteria</taxon>
        <taxon>Bacillati</taxon>
        <taxon>Chloroflexota</taxon>
        <taxon>Chloroflexia</taxon>
        <taxon>Herpetosiphonales</taxon>
        <taxon>Herpetosiphonaceae</taxon>
        <taxon>Herpetosiphon</taxon>
    </lineage>
</organism>
<dbReference type="PANTHER" id="PTHR45527:SF14">
    <property type="entry name" value="PLIPASTATIN SYNTHASE SUBUNIT B"/>
    <property type="match status" value="1"/>
</dbReference>
<evidence type="ECO:0000313" key="5">
    <source>
        <dbReference type="EMBL" id="ABX04731.1"/>
    </source>
</evidence>
<dbReference type="BioCyc" id="HAUR316274:GHYA-2119-MONOMER"/>
<keyword evidence="2" id="KW-0596">Phosphopantetheine</keyword>
<dbReference type="Pfam" id="PF13193">
    <property type="entry name" value="AMP-binding_C"/>
    <property type="match status" value="1"/>
</dbReference>
<evidence type="ECO:0000313" key="6">
    <source>
        <dbReference type="Proteomes" id="UP000000787"/>
    </source>
</evidence>
<dbReference type="AlphaFoldDB" id="A9AW81"/>
<dbReference type="GO" id="GO:0047527">
    <property type="term" value="F:2,3-dihydroxybenzoate-serine ligase activity"/>
    <property type="evidence" value="ECO:0007669"/>
    <property type="project" value="TreeGrafter"/>
</dbReference>
<protein>
    <submittedName>
        <fullName evidence="5">Amino acid adenylation domain</fullName>
    </submittedName>
</protein>
<comment type="cofactor">
    <cofactor evidence="1">
        <name>pantetheine 4'-phosphate</name>
        <dbReference type="ChEBI" id="CHEBI:47942"/>
    </cofactor>
</comment>
<dbReference type="EMBL" id="CP000875">
    <property type="protein sequence ID" value="ABX04731.1"/>
    <property type="molecule type" value="Genomic_DNA"/>
</dbReference>
<keyword evidence="6" id="KW-1185">Reference proteome</keyword>
<reference evidence="5 6" key="1">
    <citation type="journal article" date="2011" name="Stand. Genomic Sci.">
        <title>Complete genome sequence of the filamentous gliding predatory bacterium Herpetosiphon aurantiacus type strain (114-95(T)).</title>
        <authorList>
            <person name="Kiss H."/>
            <person name="Nett M."/>
            <person name="Domin N."/>
            <person name="Martin K."/>
            <person name="Maresca J.A."/>
            <person name="Copeland A."/>
            <person name="Lapidus A."/>
            <person name="Lucas S."/>
            <person name="Berry K.W."/>
            <person name="Glavina Del Rio T."/>
            <person name="Dalin E."/>
            <person name="Tice H."/>
            <person name="Pitluck S."/>
            <person name="Richardson P."/>
            <person name="Bruce D."/>
            <person name="Goodwin L."/>
            <person name="Han C."/>
            <person name="Detter J.C."/>
            <person name="Schmutz J."/>
            <person name="Brettin T."/>
            <person name="Land M."/>
            <person name="Hauser L."/>
            <person name="Kyrpides N.C."/>
            <person name="Ivanova N."/>
            <person name="Goker M."/>
            <person name="Woyke T."/>
            <person name="Klenk H.P."/>
            <person name="Bryant D.A."/>
        </authorList>
    </citation>
    <scope>NUCLEOTIDE SEQUENCE [LARGE SCALE GENOMIC DNA]</scope>
    <source>
        <strain evidence="6">ATCC 23779 / DSM 785 / 114-95</strain>
    </source>
</reference>
<proteinExistence type="predicted"/>
<evidence type="ECO:0000259" key="4">
    <source>
        <dbReference type="PROSITE" id="PS50075"/>
    </source>
</evidence>
<feature type="domain" description="Carrier" evidence="4">
    <location>
        <begin position="1031"/>
        <end position="1106"/>
    </location>
</feature>
<dbReference type="InterPro" id="IPR025110">
    <property type="entry name" value="AMP-bd_C"/>
</dbReference>
<dbReference type="eggNOG" id="COG1020">
    <property type="taxonomic scope" value="Bacteria"/>
</dbReference>
<dbReference type="Pfam" id="PF00550">
    <property type="entry name" value="PP-binding"/>
    <property type="match status" value="1"/>
</dbReference>
<dbReference type="PROSITE" id="PS00455">
    <property type="entry name" value="AMP_BINDING"/>
    <property type="match status" value="1"/>
</dbReference>
<dbReference type="InterPro" id="IPR042099">
    <property type="entry name" value="ANL_N_sf"/>
</dbReference>
<dbReference type="Gene3D" id="3.40.50.12780">
    <property type="entry name" value="N-terminal domain of ligase-like"/>
    <property type="match status" value="1"/>
</dbReference>
<evidence type="ECO:0000256" key="1">
    <source>
        <dbReference type="ARBA" id="ARBA00001957"/>
    </source>
</evidence>
<dbReference type="PROSITE" id="PS50075">
    <property type="entry name" value="CARRIER"/>
    <property type="match status" value="1"/>
</dbReference>
<dbReference type="SUPFAM" id="SSF47336">
    <property type="entry name" value="ACP-like"/>
    <property type="match status" value="1"/>
</dbReference>
<dbReference type="GO" id="GO:0031177">
    <property type="term" value="F:phosphopantetheine binding"/>
    <property type="evidence" value="ECO:0007669"/>
    <property type="project" value="TreeGrafter"/>
</dbReference>
<dbReference type="FunFam" id="2.30.38.10:FF:000001">
    <property type="entry name" value="Non-ribosomal peptide synthetase PvdI"/>
    <property type="match status" value="1"/>
</dbReference>
<dbReference type="CDD" id="cd19531">
    <property type="entry name" value="LCL_NRPS-like"/>
    <property type="match status" value="1"/>
</dbReference>
<dbReference type="InterPro" id="IPR009081">
    <property type="entry name" value="PP-bd_ACP"/>
</dbReference>
<sequence>MWQLLTQLRAADIRIWLEGERLCYDAPPGVLSEQLLSQLRQHKAELCQFLARTQPNQFAPIPRLEDDQPVALSFAQQRLWFLHEFAPTSTAYHLPAAIELNGELDRTALHQSFEQLIERHTILRSHVLWQDGQPLQQVAANWQLPWAFYDLRSANDPAAECYQQLLAAFEAPFDLAIAPSLRCVLVCLAEKQHILLVTQHHWISDGWSIGIMINELAHIYRATLNQQPHQLPTLPVQYRDLAVWQRQQLQGAKLTQLLTYWRQQLADLPNLALPYEAQKPAQTMSTSIPIQLDRALVERLTNLNQTHGTTMFMSLLAGFFALLSRYTQQHDFAVGSPIAGRLQPEAEPLIGCFINSLVLRADLSGQPSFRQLLERVRQTSLAAYAHQELPFELLVEALQPERKLDQQPLFQALFALQNMPTGQLEAPNLVIKPYAFAQQAPQFPLSLILFEQAGQITGELNYDPQQLSQQFASQFAAHYAQFLTQLLVEPDTAIAQLKLLQQPEQDKVLNLLNSNRQVYPINNSLVARFTQQALATPQAIALSYAEQAISYQQLAEAADQLVYVLLAQGVQPEQPIGLLCERSPQLIIGILGILKAGAAYLPLDPQLPTSRIEWMLADAQVNLIVTQNSLLHSVNSQATTILNLDQLPTTKLTQLPTIHPDQLAYIIYTSGSTGQPKGTLLSHANVLRLFEATVATIKPSANDVWSLFHSYAFDFSVWEIWGALLYGGRLVVVPSTTTRSPEAFSQLLADESITVLNQTPSAFRQLLPQLTPAVAANLALRLIIFGGEALDLASLAAWYQAYPAPAPQLLNMYGITETTVHVTERWLELNDLIEAKASLIGLPIADLTMYLLDQYGQLVPQGAVGEIYVGGAGLARGYLKQAALTAQRFVPDPWSSTGARLYRSGDLARINQFGELEYLGRSDQQVKLRGFRIELGELEQAICRQAGVADCWAFVQKLDQHERLVVWVVPNQPALSVEQLRQALALELPHYLQPNLWLLCEHLPLTNNGKRDYAHLLAQLDVTLEQASSIAPNNPIQALIAAIWLEILQQPIASIDQNFFEVGGNSLNAVLVLTRIRELLRVNLSLRSLFAQPTIRGVEQALVQQEPKPGQTAKIAELVQKLQQATPEQRQQALASKRQERTVGE</sequence>
<dbReference type="Pfam" id="PF00668">
    <property type="entry name" value="Condensation"/>
    <property type="match status" value="1"/>
</dbReference>
<keyword evidence="3" id="KW-0597">Phosphoprotein</keyword>
<dbReference type="NCBIfam" id="TIGR01733">
    <property type="entry name" value="AA-adenyl-dom"/>
    <property type="match status" value="1"/>
</dbReference>
<dbReference type="InterPro" id="IPR045851">
    <property type="entry name" value="AMP-bd_C_sf"/>
</dbReference>
<dbReference type="InterPro" id="IPR044894">
    <property type="entry name" value="TubC_N_sf"/>
</dbReference>
<dbReference type="InterPro" id="IPR000873">
    <property type="entry name" value="AMP-dep_synth/lig_dom"/>
</dbReference>
<dbReference type="SUPFAM" id="SSF52777">
    <property type="entry name" value="CoA-dependent acyltransferases"/>
    <property type="match status" value="2"/>
</dbReference>
<dbReference type="InterPro" id="IPR001242">
    <property type="entry name" value="Condensation_dom"/>
</dbReference>
<dbReference type="CDD" id="cd17643">
    <property type="entry name" value="A_NRPS_Cytc1-like"/>
    <property type="match status" value="1"/>
</dbReference>
<dbReference type="GO" id="GO:0005829">
    <property type="term" value="C:cytosol"/>
    <property type="evidence" value="ECO:0007669"/>
    <property type="project" value="TreeGrafter"/>
</dbReference>
<dbReference type="GO" id="GO:0009239">
    <property type="term" value="P:enterobactin biosynthetic process"/>
    <property type="evidence" value="ECO:0007669"/>
    <property type="project" value="TreeGrafter"/>
</dbReference>
<name>A9AW81_HERA2</name>
<dbReference type="InterPro" id="IPR041464">
    <property type="entry name" value="TubC_N"/>
</dbReference>
<dbReference type="InterPro" id="IPR006162">
    <property type="entry name" value="Ppantetheine_attach_site"/>
</dbReference>
<dbReference type="Gene3D" id="3.30.300.30">
    <property type="match status" value="1"/>
</dbReference>
<gene>
    <name evidence="5" type="ordered locus">Haur_2091</name>
</gene>
<dbReference type="Gene3D" id="3.30.559.10">
    <property type="entry name" value="Chloramphenicol acetyltransferase-like domain"/>
    <property type="match status" value="1"/>
</dbReference>
<dbReference type="Gene3D" id="3.40.50.1820">
    <property type="entry name" value="alpha/beta hydrolase"/>
    <property type="match status" value="1"/>
</dbReference>
<dbReference type="InterPro" id="IPR029058">
    <property type="entry name" value="AB_hydrolase_fold"/>
</dbReference>
<dbReference type="Gene3D" id="3.30.559.30">
    <property type="entry name" value="Nonribosomal peptide synthetase, condensation domain"/>
    <property type="match status" value="1"/>
</dbReference>
<dbReference type="GO" id="GO:0009366">
    <property type="term" value="C:enterobactin synthetase complex"/>
    <property type="evidence" value="ECO:0007669"/>
    <property type="project" value="TreeGrafter"/>
</dbReference>
<dbReference type="InParanoid" id="A9AW81"/>
<dbReference type="InterPro" id="IPR036736">
    <property type="entry name" value="ACP-like_sf"/>
</dbReference>
<dbReference type="HOGENOM" id="CLU_000022_2_4_0"/>
<dbReference type="GO" id="GO:0008610">
    <property type="term" value="P:lipid biosynthetic process"/>
    <property type="evidence" value="ECO:0007669"/>
    <property type="project" value="UniProtKB-ARBA"/>
</dbReference>
<dbReference type="KEGG" id="hau:Haur_2091"/>
<evidence type="ECO:0000256" key="2">
    <source>
        <dbReference type="ARBA" id="ARBA00022450"/>
    </source>
</evidence>
<dbReference type="FunFam" id="3.40.50.980:FF:000002">
    <property type="entry name" value="Enterobactin synthetase component F"/>
    <property type="match status" value="1"/>
</dbReference>
<dbReference type="Gene3D" id="1.10.10.1830">
    <property type="entry name" value="Non-ribosomal peptide synthase, adenylation domain"/>
    <property type="match status" value="1"/>
</dbReference>